<keyword evidence="6 14" id="KW-0686">Riboflavin biosynthesis</keyword>
<dbReference type="UniPathway" id="UPA00275">
    <property type="reaction ID" value="UER00401"/>
</dbReference>
<dbReference type="Gene3D" id="3.40.140.10">
    <property type="entry name" value="Cytidine Deaminase, domain 2"/>
    <property type="match status" value="1"/>
</dbReference>
<feature type="binding site" evidence="17">
    <location>
        <position position="80"/>
    </location>
    <ligand>
        <name>Zn(2+)</name>
        <dbReference type="ChEBI" id="CHEBI:29105"/>
        <note>catalytic</note>
    </ligand>
</feature>
<evidence type="ECO:0000256" key="7">
    <source>
        <dbReference type="ARBA" id="ARBA00022723"/>
    </source>
</evidence>
<feature type="binding site" evidence="17">
    <location>
        <position position="114"/>
    </location>
    <ligand>
        <name>Zn(2+)</name>
        <dbReference type="ChEBI" id="CHEBI:29105"/>
        <note>catalytic</note>
    </ligand>
</feature>
<dbReference type="PANTHER" id="PTHR38011:SF7">
    <property type="entry name" value="2,5-DIAMINO-6-RIBOSYLAMINO-4(3H)-PYRIMIDINONE 5'-PHOSPHATE REDUCTASE"/>
    <property type="match status" value="1"/>
</dbReference>
<dbReference type="InterPro" id="IPR024072">
    <property type="entry name" value="DHFR-like_dom_sf"/>
</dbReference>
<dbReference type="Pfam" id="PF01872">
    <property type="entry name" value="RibD_C"/>
    <property type="match status" value="1"/>
</dbReference>
<dbReference type="InterPro" id="IPR016193">
    <property type="entry name" value="Cytidine_deaminase-like"/>
</dbReference>
<evidence type="ECO:0000256" key="14">
    <source>
        <dbReference type="PIRNR" id="PIRNR006769"/>
    </source>
</evidence>
<evidence type="ECO:0000256" key="5">
    <source>
        <dbReference type="ARBA" id="ARBA00007417"/>
    </source>
</evidence>
<organism evidence="19 20">
    <name type="scientific">Corynebacterium pelargi</name>
    <dbReference type="NCBI Taxonomy" id="1471400"/>
    <lineage>
        <taxon>Bacteria</taxon>
        <taxon>Bacillati</taxon>
        <taxon>Actinomycetota</taxon>
        <taxon>Actinomycetes</taxon>
        <taxon>Mycobacteriales</taxon>
        <taxon>Corynebacteriaceae</taxon>
        <taxon>Corynebacterium</taxon>
    </lineage>
</organism>
<dbReference type="Proteomes" id="UP000288929">
    <property type="component" value="Chromosome"/>
</dbReference>
<keyword evidence="11" id="KW-0511">Multifunctional enzyme</keyword>
<feature type="domain" description="CMP/dCMP-type deaminase" evidence="18">
    <location>
        <begin position="30"/>
        <end position="152"/>
    </location>
</feature>
<dbReference type="InterPro" id="IPR002734">
    <property type="entry name" value="RibDG_C"/>
</dbReference>
<evidence type="ECO:0000313" key="20">
    <source>
        <dbReference type="Proteomes" id="UP000288929"/>
    </source>
</evidence>
<dbReference type="GO" id="GO:0009231">
    <property type="term" value="P:riboflavin biosynthetic process"/>
    <property type="evidence" value="ECO:0007669"/>
    <property type="project" value="UniProtKB-UniPathway"/>
</dbReference>
<dbReference type="Gene3D" id="3.40.430.10">
    <property type="entry name" value="Dihydrofolate Reductase, subunit A"/>
    <property type="match status" value="2"/>
</dbReference>
<reference evidence="19 20" key="1">
    <citation type="submission" date="2019-01" db="EMBL/GenBank/DDBJ databases">
        <authorList>
            <person name="Ruckert C."/>
            <person name="Busche T."/>
            <person name="Kalinowski J."/>
        </authorList>
    </citation>
    <scope>NUCLEOTIDE SEQUENCE [LARGE SCALE GENOMIC DNA]</scope>
    <source>
        <strain evidence="19 20">136/3</strain>
    </source>
</reference>
<evidence type="ECO:0000256" key="4">
    <source>
        <dbReference type="ARBA" id="ARBA00005259"/>
    </source>
</evidence>
<feature type="binding site" evidence="16">
    <location>
        <position position="230"/>
    </location>
    <ligand>
        <name>substrate</name>
    </ligand>
</feature>
<dbReference type="GO" id="GO:0008703">
    <property type="term" value="F:5-amino-6-(5-phosphoribosylamino)uracil reductase activity"/>
    <property type="evidence" value="ECO:0007669"/>
    <property type="project" value="UniProtKB-EC"/>
</dbReference>
<evidence type="ECO:0000256" key="2">
    <source>
        <dbReference type="ARBA" id="ARBA00004882"/>
    </source>
</evidence>
<feature type="binding site" evidence="16">
    <location>
        <position position="289"/>
    </location>
    <ligand>
        <name>substrate</name>
    </ligand>
</feature>
<keyword evidence="10 14" id="KW-0560">Oxidoreductase</keyword>
<dbReference type="SUPFAM" id="SSF53927">
    <property type="entry name" value="Cytidine deaminase-like"/>
    <property type="match status" value="1"/>
</dbReference>
<dbReference type="InterPro" id="IPR016192">
    <property type="entry name" value="APOBEC/CMP_deaminase_Zn-bd"/>
</dbReference>
<dbReference type="PROSITE" id="PS51747">
    <property type="entry name" value="CYT_DCMP_DEAMINASES_2"/>
    <property type="match status" value="1"/>
</dbReference>
<sequence>MHDNPLTLPLSSLRSHQAIVVEQRDWFADDELRRALALAVAAGDKAQGTTSPNPPVGAAVVAVDGEIAGVGATQPVGGPHAEVMALRQAGAQAEGATMVVTLEPCAHTGRTGPCVDAIIDAGIARVLYCQKDPSALAAGGASALEQAGVETEYLGLAVKALEPWLYAQQCNRPYVVVKIAQTADGFVAAADGTSQWITGSAARQAGHRFRAQADAIMVGTGTVLADNPTLSARDAQGNELAKQPRPIVVGTRSIPTESMLWQRGVEQFSSPTKALEWLWDHGQRLVLVEGGPELITSMVQENLVDELHLYLAPLLLGAGKGSVGQLAGTLEHATRFYVEATEMVGQDVALVMRRAR</sequence>
<dbReference type="PROSITE" id="PS00903">
    <property type="entry name" value="CYT_DCMP_DEAMINASES_1"/>
    <property type="match status" value="1"/>
</dbReference>
<evidence type="ECO:0000256" key="13">
    <source>
        <dbReference type="ARBA" id="ARBA00049886"/>
    </source>
</evidence>
<dbReference type="InterPro" id="IPR050765">
    <property type="entry name" value="Riboflavin_Biosynth_HTPR"/>
</dbReference>
<feature type="binding site" evidence="16">
    <location>
        <position position="251"/>
    </location>
    <ligand>
        <name>NADP(+)</name>
        <dbReference type="ChEBI" id="CHEBI:58349"/>
    </ligand>
</feature>
<proteinExistence type="inferred from homology"/>
<evidence type="ECO:0000256" key="17">
    <source>
        <dbReference type="PIRSR" id="PIRSR006769-3"/>
    </source>
</evidence>
<comment type="similarity">
    <text evidence="4 14">In the N-terminal section; belongs to the cytidine and deoxycytidylate deaminase family.</text>
</comment>
<dbReference type="RefSeq" id="WP_229718327.1">
    <property type="nucleotide sequence ID" value="NZ_BMCX01000001.1"/>
</dbReference>
<comment type="similarity">
    <text evidence="5 14">In the C-terminal section; belongs to the HTP reductase family.</text>
</comment>
<evidence type="ECO:0000256" key="15">
    <source>
        <dbReference type="PIRSR" id="PIRSR006769-1"/>
    </source>
</evidence>
<comment type="catalytic activity">
    <reaction evidence="12 14">
        <text>5-amino-6-(5-phospho-D-ribitylamino)uracil + NADP(+) = 5-amino-6-(5-phospho-D-ribosylamino)uracil + NADPH + H(+)</text>
        <dbReference type="Rhea" id="RHEA:17845"/>
        <dbReference type="ChEBI" id="CHEBI:15378"/>
        <dbReference type="ChEBI" id="CHEBI:57783"/>
        <dbReference type="ChEBI" id="CHEBI:58349"/>
        <dbReference type="ChEBI" id="CHEBI:58421"/>
        <dbReference type="ChEBI" id="CHEBI:58453"/>
        <dbReference type="EC" id="1.1.1.193"/>
    </reaction>
</comment>
<evidence type="ECO:0000256" key="16">
    <source>
        <dbReference type="PIRSR" id="PIRSR006769-2"/>
    </source>
</evidence>
<accession>A0A410W8N2</accession>
<evidence type="ECO:0000256" key="6">
    <source>
        <dbReference type="ARBA" id="ARBA00022619"/>
    </source>
</evidence>
<dbReference type="EMBL" id="CP035299">
    <property type="protein sequence ID" value="QAU52314.1"/>
    <property type="molecule type" value="Genomic_DNA"/>
</dbReference>
<dbReference type="InterPro" id="IPR002125">
    <property type="entry name" value="CMP_dCMP_dom"/>
</dbReference>
<feature type="binding site" evidence="16">
    <location>
        <position position="210"/>
    </location>
    <ligand>
        <name>substrate</name>
    </ligand>
</feature>
<dbReference type="EC" id="3.5.4.26" evidence="14"/>
<evidence type="ECO:0000256" key="1">
    <source>
        <dbReference type="ARBA" id="ARBA00002151"/>
    </source>
</evidence>
<feature type="binding site" evidence="16">
    <location>
        <position position="196"/>
    </location>
    <ligand>
        <name>NADP(+)</name>
        <dbReference type="ChEBI" id="CHEBI:58349"/>
    </ligand>
</feature>
<evidence type="ECO:0000256" key="3">
    <source>
        <dbReference type="ARBA" id="ARBA00004910"/>
    </source>
</evidence>
<comment type="function">
    <text evidence="1 14">Converts 2,5-diamino-6-(ribosylamino)-4(3h)-pyrimidinone 5'-phosphate into 5-amino-6-(ribosylamino)-2,4(1h,3h)-pyrimidinedione 5'-phosphate.</text>
</comment>
<name>A0A410W8N2_9CORY</name>
<evidence type="ECO:0000256" key="9">
    <source>
        <dbReference type="ARBA" id="ARBA00022857"/>
    </source>
</evidence>
<dbReference type="CDD" id="cd01284">
    <property type="entry name" value="Riboflavin_deaminase-reductase"/>
    <property type="match status" value="1"/>
</dbReference>
<dbReference type="GO" id="GO:0008270">
    <property type="term" value="F:zinc ion binding"/>
    <property type="evidence" value="ECO:0007669"/>
    <property type="project" value="InterPro"/>
</dbReference>
<keyword evidence="20" id="KW-1185">Reference proteome</keyword>
<evidence type="ECO:0000256" key="11">
    <source>
        <dbReference type="ARBA" id="ARBA00023268"/>
    </source>
</evidence>
<feature type="binding site" evidence="16">
    <location>
        <position position="222"/>
    </location>
    <ligand>
        <name>NADP(+)</name>
        <dbReference type="ChEBI" id="CHEBI:58349"/>
    </ligand>
</feature>
<protein>
    <recommendedName>
        <fullName evidence="14">Riboflavin biosynthesis protein RibD</fullName>
    </recommendedName>
    <domain>
        <recommendedName>
            <fullName evidence="14">Diaminohydroxyphosphoribosylaminopyrimidine deaminase</fullName>
            <shortName evidence="14">DRAP deaminase</shortName>
            <ecNumber evidence="14">3.5.4.26</ecNumber>
        </recommendedName>
        <alternativeName>
            <fullName evidence="14">Riboflavin-specific deaminase</fullName>
        </alternativeName>
    </domain>
    <domain>
        <recommendedName>
            <fullName evidence="14">5-amino-6-(5-phosphoribosylamino)uracil reductase</fullName>
            <ecNumber evidence="14">1.1.1.193</ecNumber>
        </recommendedName>
        <alternativeName>
            <fullName evidence="14">HTP reductase</fullName>
        </alternativeName>
    </domain>
</protein>
<gene>
    <name evidence="19" type="primary">ribD</name>
    <name evidence="19" type="ORF">CPELA_05210</name>
</gene>
<comment type="catalytic activity">
    <reaction evidence="13 14">
        <text>2,5-diamino-6-hydroxy-4-(5-phosphoribosylamino)-pyrimidine + H2O + H(+) = 5-amino-6-(5-phospho-D-ribosylamino)uracil + NH4(+)</text>
        <dbReference type="Rhea" id="RHEA:21868"/>
        <dbReference type="ChEBI" id="CHEBI:15377"/>
        <dbReference type="ChEBI" id="CHEBI:15378"/>
        <dbReference type="ChEBI" id="CHEBI:28938"/>
        <dbReference type="ChEBI" id="CHEBI:58453"/>
        <dbReference type="ChEBI" id="CHEBI:58614"/>
        <dbReference type="EC" id="3.5.4.26"/>
    </reaction>
</comment>
<feature type="binding site" evidence="16">
    <location>
        <position position="233"/>
    </location>
    <ligand>
        <name>substrate</name>
    </ligand>
</feature>
<dbReference type="PANTHER" id="PTHR38011">
    <property type="entry name" value="DIHYDROFOLATE REDUCTASE FAMILY PROTEIN (AFU_ORTHOLOGUE AFUA_8G06820)"/>
    <property type="match status" value="1"/>
</dbReference>
<evidence type="ECO:0000256" key="8">
    <source>
        <dbReference type="ARBA" id="ARBA00022833"/>
    </source>
</evidence>
<keyword evidence="7 14" id="KW-0479">Metal-binding</keyword>
<feature type="binding site" evidence="17">
    <location>
        <position position="105"/>
    </location>
    <ligand>
        <name>Zn(2+)</name>
        <dbReference type="ChEBI" id="CHEBI:29105"/>
        <note>catalytic</note>
    </ligand>
</feature>
<dbReference type="SUPFAM" id="SSF53597">
    <property type="entry name" value="Dihydrofolate reductase-like"/>
    <property type="match status" value="1"/>
</dbReference>
<feature type="binding site" evidence="16">
    <location>
        <position position="180"/>
    </location>
    <ligand>
        <name>NADP(+)</name>
        <dbReference type="ChEBI" id="CHEBI:58349"/>
    </ligand>
</feature>
<evidence type="ECO:0000313" key="19">
    <source>
        <dbReference type="EMBL" id="QAU52314.1"/>
    </source>
</evidence>
<dbReference type="GO" id="GO:0008835">
    <property type="term" value="F:diaminohydroxyphosphoribosylaminopyrimidine deaminase activity"/>
    <property type="evidence" value="ECO:0007669"/>
    <property type="project" value="UniProtKB-EC"/>
</dbReference>
<comment type="cofactor">
    <cofactor evidence="14 17">
        <name>Zn(2+)</name>
        <dbReference type="ChEBI" id="CHEBI:29105"/>
    </cofactor>
    <text evidence="14 17">Binds 1 zinc ion.</text>
</comment>
<feature type="active site" description="Proton donor" evidence="15">
    <location>
        <position position="82"/>
    </location>
</feature>
<comment type="pathway">
    <text evidence="2 14">Cofactor biosynthesis; riboflavin biosynthesis; 5-amino-6-(D-ribitylamino)uracil from GTP: step 2/4.</text>
</comment>
<feature type="binding site" evidence="16">
    <location>
        <position position="194"/>
    </location>
    <ligand>
        <name>substrate</name>
    </ligand>
</feature>
<dbReference type="Pfam" id="PF00383">
    <property type="entry name" value="dCMP_cyt_deam_1"/>
    <property type="match status" value="1"/>
</dbReference>
<evidence type="ECO:0000256" key="10">
    <source>
        <dbReference type="ARBA" id="ARBA00023002"/>
    </source>
</evidence>
<dbReference type="NCBIfam" id="TIGR00326">
    <property type="entry name" value="eubact_ribD"/>
    <property type="match status" value="1"/>
</dbReference>
<dbReference type="AlphaFoldDB" id="A0A410W8N2"/>
<feature type="binding site" evidence="16">
    <location>
        <begin position="291"/>
        <end position="297"/>
    </location>
    <ligand>
        <name>NADP(+)</name>
        <dbReference type="ChEBI" id="CHEBI:58349"/>
    </ligand>
</feature>
<feature type="binding site" evidence="16">
    <location>
        <position position="226"/>
    </location>
    <ligand>
        <name>NADP(+)</name>
        <dbReference type="ChEBI" id="CHEBI:58349"/>
    </ligand>
</feature>
<dbReference type="PIRSF" id="PIRSF006769">
    <property type="entry name" value="RibD"/>
    <property type="match status" value="1"/>
</dbReference>
<evidence type="ECO:0000259" key="18">
    <source>
        <dbReference type="PROSITE" id="PS51747"/>
    </source>
</evidence>
<comment type="pathway">
    <text evidence="3 14">Cofactor biosynthesis; riboflavin biosynthesis; 5-amino-6-(D-ribitylamino)uracil from GTP: step 3/4.</text>
</comment>
<keyword evidence="9 14" id="KW-0521">NADP</keyword>
<keyword evidence="14" id="KW-0378">Hydrolase</keyword>
<dbReference type="KEGG" id="cpeg:CPELA_05210"/>
<evidence type="ECO:0000256" key="12">
    <source>
        <dbReference type="ARBA" id="ARBA00049861"/>
    </source>
</evidence>
<dbReference type="EC" id="1.1.1.193" evidence="14"/>
<keyword evidence="8 14" id="KW-0862">Zinc</keyword>
<dbReference type="InterPro" id="IPR004794">
    <property type="entry name" value="Eubact_RibD"/>
</dbReference>